<evidence type="ECO:0000256" key="2">
    <source>
        <dbReference type="SAM" id="MobiDB-lite"/>
    </source>
</evidence>
<dbReference type="InterPro" id="IPR014729">
    <property type="entry name" value="Rossmann-like_a/b/a_fold"/>
</dbReference>
<feature type="region of interest" description="Disordered" evidence="2">
    <location>
        <begin position="292"/>
        <end position="311"/>
    </location>
</feature>
<sequence>MTNLSSILHVTDLSEAAVPALQRAVLLAAENAARLTVLTAAPDKSCIGARSPYDAHLAERRVRRTLNRLTRELRAGHEMRWIAVTREADAVEQILRAADDADLVVLGGGAGCSLRSLLFGTTTERLVRLSRRPVLVVKRPSSLQCAPYRRALVPVDLADATVPAVGWAARVAPQASLHLLHALSVPMARRLRMADSSDQLLQSVIHRAKGVSLHRLMNLAASLPTRRTLTTVAEGLPAAVTLQKSREGAADLIVVGKSGRSLLGDFLLGSTAQRLLAEADTDLLVVPKTRSRGESSASKVLQRRPMLSTES</sequence>
<evidence type="ECO:0000256" key="1">
    <source>
        <dbReference type="ARBA" id="ARBA00008791"/>
    </source>
</evidence>
<feature type="domain" description="UspA" evidence="3">
    <location>
        <begin position="148"/>
        <end position="287"/>
    </location>
</feature>
<proteinExistence type="inferred from homology"/>
<name>A0ABX2ERI6_9BURK</name>
<comment type="similarity">
    <text evidence="1">Belongs to the universal stress protein A family.</text>
</comment>
<feature type="domain" description="UspA" evidence="3">
    <location>
        <begin position="7"/>
        <end position="138"/>
    </location>
</feature>
<dbReference type="Pfam" id="PF00582">
    <property type="entry name" value="Usp"/>
    <property type="match status" value="2"/>
</dbReference>
<evidence type="ECO:0000313" key="4">
    <source>
        <dbReference type="EMBL" id="NRF71174.1"/>
    </source>
</evidence>
<dbReference type="InterPro" id="IPR006016">
    <property type="entry name" value="UspA"/>
</dbReference>
<dbReference type="Gene3D" id="3.40.50.620">
    <property type="entry name" value="HUPs"/>
    <property type="match status" value="2"/>
</dbReference>
<evidence type="ECO:0000259" key="3">
    <source>
        <dbReference type="Pfam" id="PF00582"/>
    </source>
</evidence>
<organism evidence="4 5">
    <name type="scientific">Pseudaquabacterium terrae</name>
    <dbReference type="NCBI Taxonomy" id="2732868"/>
    <lineage>
        <taxon>Bacteria</taxon>
        <taxon>Pseudomonadati</taxon>
        <taxon>Pseudomonadota</taxon>
        <taxon>Betaproteobacteria</taxon>
        <taxon>Burkholderiales</taxon>
        <taxon>Sphaerotilaceae</taxon>
        <taxon>Pseudaquabacterium</taxon>
    </lineage>
</organism>
<dbReference type="CDD" id="cd00293">
    <property type="entry name" value="USP-like"/>
    <property type="match status" value="2"/>
</dbReference>
<accession>A0ABX2ERI6</accession>
<protein>
    <submittedName>
        <fullName evidence="4">Universal stress protein</fullName>
    </submittedName>
</protein>
<keyword evidence="5" id="KW-1185">Reference proteome</keyword>
<comment type="caution">
    <text evidence="4">The sequence shown here is derived from an EMBL/GenBank/DDBJ whole genome shotgun (WGS) entry which is preliminary data.</text>
</comment>
<dbReference type="Proteomes" id="UP000737171">
    <property type="component" value="Unassembled WGS sequence"/>
</dbReference>
<dbReference type="RefSeq" id="WP_173131808.1">
    <property type="nucleotide sequence ID" value="NZ_JABRWJ010000010.1"/>
</dbReference>
<dbReference type="PRINTS" id="PR01438">
    <property type="entry name" value="UNVRSLSTRESS"/>
</dbReference>
<dbReference type="PANTHER" id="PTHR46268:SF6">
    <property type="entry name" value="UNIVERSAL STRESS PROTEIN UP12"/>
    <property type="match status" value="1"/>
</dbReference>
<dbReference type="EMBL" id="JABRWJ010000010">
    <property type="protein sequence ID" value="NRF71174.1"/>
    <property type="molecule type" value="Genomic_DNA"/>
</dbReference>
<evidence type="ECO:0000313" key="5">
    <source>
        <dbReference type="Proteomes" id="UP000737171"/>
    </source>
</evidence>
<dbReference type="InterPro" id="IPR006015">
    <property type="entry name" value="Universal_stress_UspA"/>
</dbReference>
<dbReference type="SUPFAM" id="SSF52402">
    <property type="entry name" value="Adenine nucleotide alpha hydrolases-like"/>
    <property type="match status" value="2"/>
</dbReference>
<dbReference type="PANTHER" id="PTHR46268">
    <property type="entry name" value="STRESS RESPONSE PROTEIN NHAX"/>
    <property type="match status" value="1"/>
</dbReference>
<gene>
    <name evidence="4" type="ORF">HLB44_29690</name>
</gene>
<reference evidence="4 5" key="1">
    <citation type="submission" date="2020-05" db="EMBL/GenBank/DDBJ databases">
        <title>Aquincola sp. isolate from soil.</title>
        <authorList>
            <person name="Han J."/>
            <person name="Kim D.-U."/>
        </authorList>
    </citation>
    <scope>NUCLEOTIDE SEQUENCE [LARGE SCALE GENOMIC DNA]</scope>
    <source>
        <strain evidence="4 5">S2</strain>
    </source>
</reference>